<organism evidence="3 4">
    <name type="scientific">Steinernema carpocapsae</name>
    <name type="common">Entomopathogenic nematode</name>
    <dbReference type="NCBI Taxonomy" id="34508"/>
    <lineage>
        <taxon>Eukaryota</taxon>
        <taxon>Metazoa</taxon>
        <taxon>Ecdysozoa</taxon>
        <taxon>Nematoda</taxon>
        <taxon>Chromadorea</taxon>
        <taxon>Rhabditida</taxon>
        <taxon>Tylenchina</taxon>
        <taxon>Panagrolaimomorpha</taxon>
        <taxon>Strongyloidoidea</taxon>
        <taxon>Steinernematidae</taxon>
        <taxon>Steinernema</taxon>
    </lineage>
</organism>
<keyword evidence="1" id="KW-0812">Transmembrane</keyword>
<evidence type="ECO:0000256" key="1">
    <source>
        <dbReference type="SAM" id="Phobius"/>
    </source>
</evidence>
<accession>A0A4U5PFQ6</accession>
<keyword evidence="4" id="KW-1185">Reference proteome</keyword>
<evidence type="ECO:0000313" key="2">
    <source>
        <dbReference type="EMBL" id="TKR95307.1"/>
    </source>
</evidence>
<keyword evidence="1" id="KW-1133">Transmembrane helix</keyword>
<feature type="transmembrane region" description="Helical" evidence="1">
    <location>
        <begin position="7"/>
        <end position="26"/>
    </location>
</feature>
<dbReference type="Proteomes" id="UP000298663">
    <property type="component" value="Unassembled WGS sequence"/>
</dbReference>
<protein>
    <submittedName>
        <fullName evidence="3">Uncharacterized protein</fullName>
    </submittedName>
</protein>
<proteinExistence type="predicted"/>
<keyword evidence="1" id="KW-0472">Membrane</keyword>
<reference evidence="3 4" key="2">
    <citation type="journal article" date="2015" name="Genome Biol.">
        <title>Comparative genomics of Steinernema reveals deeply conserved gene regulatory networks.</title>
        <authorList>
            <person name="Dillman A.R."/>
            <person name="Macchietto M."/>
            <person name="Porter C.F."/>
            <person name="Rogers A."/>
            <person name="Williams B."/>
            <person name="Antoshechkin I."/>
            <person name="Lee M.M."/>
            <person name="Goodwin Z."/>
            <person name="Lu X."/>
            <person name="Lewis E.E."/>
            <person name="Goodrich-Blair H."/>
            <person name="Stock S.P."/>
            <person name="Adams B.J."/>
            <person name="Sternberg P.W."/>
            <person name="Mortazavi A."/>
        </authorList>
    </citation>
    <scope>NUCLEOTIDE SEQUENCE [LARGE SCALE GENOMIC DNA]</scope>
    <source>
        <strain evidence="3 4">ALL</strain>
    </source>
</reference>
<reference evidence="3" key="1">
    <citation type="submission" date="2013-11" db="EMBL/GenBank/DDBJ databases">
        <authorList>
            <person name="Sternberg P."/>
            <person name="Dillman A."/>
            <person name="Macchietto M."/>
        </authorList>
    </citation>
    <scope>NUCLEOTIDE SEQUENCE</scope>
    <source>
        <strain evidence="3">ALL</strain>
    </source>
</reference>
<dbReference type="EMBL" id="AZBU02000002">
    <property type="protein sequence ID" value="TKR95307.1"/>
    <property type="molecule type" value="Genomic_DNA"/>
</dbReference>
<name>A0A4U5PFQ6_STECR</name>
<reference evidence="3" key="3">
    <citation type="journal article" date="2019" name="G3 (Bethesda)">
        <title>Hybrid Assembly of the Genome of the Entomopathogenic Nematode Steinernema carpocapsae Identifies the X-Chromosome.</title>
        <authorList>
            <person name="Serra L."/>
            <person name="Macchietto M."/>
            <person name="Macias-Munoz A."/>
            <person name="McGill C.J."/>
            <person name="Rodriguez I.M."/>
            <person name="Rodriguez B."/>
            <person name="Murad R."/>
            <person name="Mortazavi A."/>
        </authorList>
    </citation>
    <scope>NUCLEOTIDE SEQUENCE</scope>
    <source>
        <strain evidence="3">ALL</strain>
    </source>
</reference>
<sequence>MVFLASAFVYAFSVLLIGLDLLYWLWIVTPCSSCTMLHDLVKVSYGFEHRKEWNWRTQLLKDRLSTDSRTTLRLIRDNQGEMEAAQIVVDLFETHYIQEALQDYEAAERDNKTHEQRFEENEFCI</sequence>
<evidence type="ECO:0000313" key="4">
    <source>
        <dbReference type="Proteomes" id="UP000298663"/>
    </source>
</evidence>
<dbReference type="EMBL" id="AZBU02000002">
    <property type="protein sequence ID" value="TKR95318.1"/>
    <property type="molecule type" value="Genomic_DNA"/>
</dbReference>
<comment type="caution">
    <text evidence="3">The sequence shown here is derived from an EMBL/GenBank/DDBJ whole genome shotgun (WGS) entry which is preliminary data.</text>
</comment>
<gene>
    <name evidence="2" type="ORF">L596_009495</name>
    <name evidence="3" type="ORF">L596_009504</name>
</gene>
<dbReference type="AlphaFoldDB" id="A0A4U5PFQ6"/>
<evidence type="ECO:0000313" key="3">
    <source>
        <dbReference type="EMBL" id="TKR95318.1"/>
    </source>
</evidence>